<keyword evidence="4 6" id="KW-1133">Transmembrane helix</keyword>
<keyword evidence="8" id="KW-1185">Reference proteome</keyword>
<comment type="subcellular location">
    <subcellularLocation>
        <location evidence="1">Membrane</location>
        <topology evidence="1">Multi-pass membrane protein</topology>
    </subcellularLocation>
</comment>
<sequence length="311" mass="36066">MFTLKFAITVFYGGLSFVAYFLTVFMMRANWKEFSIAFFRLYIAFFIYNLITFVNSFITVRIPQNTCKDCYMSFLFKAHSQNNTSWFPLNFFYTIHYSMAFVQYAMIMFVSINRCSMIFNLTSYNNQWKRIFPCIIVLVSLFPLTQTYPIFFNTAYYVYTEALDCYSTKTLANTATIYSHLLIYMGVTTIITALANIFAFCKLSLMNSKIPKGEQNLMFVSLAMFFVQLFAGGNTIINRLFVSDSNATSTWSQIAQTLIPFTSDGLTLIHPWILLAFSKRVRKCMMKTYFPRYVTTPITIAVQSGKSKSDR</sequence>
<comment type="caution">
    <text evidence="7">The sequence shown here is derived from an EMBL/GenBank/DDBJ whole genome shotgun (WGS) entry which is preliminary data.</text>
</comment>
<keyword evidence="3 6" id="KW-0812">Transmembrane</keyword>
<dbReference type="AlphaFoldDB" id="A0A9P1ITN7"/>
<evidence type="ECO:0000256" key="2">
    <source>
        <dbReference type="ARBA" id="ARBA00005692"/>
    </source>
</evidence>
<feature type="transmembrane region" description="Helical" evidence="6">
    <location>
        <begin position="181"/>
        <end position="205"/>
    </location>
</feature>
<dbReference type="InterPro" id="IPR000609">
    <property type="entry name" value="7TM_GPCR_serpentine_rcpt_Srg"/>
</dbReference>
<proteinExistence type="inferred from homology"/>
<accession>A0A9P1ITN7</accession>
<evidence type="ECO:0000256" key="1">
    <source>
        <dbReference type="ARBA" id="ARBA00004141"/>
    </source>
</evidence>
<feature type="transmembrane region" description="Helical" evidence="6">
    <location>
        <begin position="37"/>
        <end position="58"/>
    </location>
</feature>
<feature type="transmembrane region" description="Helical" evidence="6">
    <location>
        <begin position="91"/>
        <end position="110"/>
    </location>
</feature>
<feature type="transmembrane region" description="Helical" evidence="6">
    <location>
        <begin position="131"/>
        <end position="151"/>
    </location>
</feature>
<dbReference type="PANTHER" id="PTHR31552">
    <property type="entry name" value="SERPENTINE RECEPTOR CLASS GAMMA"/>
    <property type="match status" value="1"/>
</dbReference>
<reference evidence="7" key="1">
    <citation type="submission" date="2022-11" db="EMBL/GenBank/DDBJ databases">
        <authorList>
            <person name="Kikuchi T."/>
        </authorList>
    </citation>
    <scope>NUCLEOTIDE SEQUENCE</scope>
    <source>
        <strain evidence="7">PS1010</strain>
    </source>
</reference>
<dbReference type="GO" id="GO:0007606">
    <property type="term" value="P:sensory perception of chemical stimulus"/>
    <property type="evidence" value="ECO:0007669"/>
    <property type="project" value="UniProtKB-UniRule"/>
</dbReference>
<dbReference type="Pfam" id="PF02118">
    <property type="entry name" value="Srg"/>
    <property type="match status" value="1"/>
</dbReference>
<dbReference type="OrthoDB" id="5852304at2759"/>
<gene>
    <name evidence="7" type="ORF">CAMP_LOCUS13672</name>
</gene>
<comment type="similarity">
    <text evidence="2 6">Belongs to the nematode receptor-like protein srg family.</text>
</comment>
<evidence type="ECO:0000313" key="7">
    <source>
        <dbReference type="EMBL" id="CAI5451035.1"/>
    </source>
</evidence>
<evidence type="ECO:0000256" key="4">
    <source>
        <dbReference type="ARBA" id="ARBA00022989"/>
    </source>
</evidence>
<feature type="transmembrane region" description="Helical" evidence="6">
    <location>
        <begin position="217"/>
        <end position="237"/>
    </location>
</feature>
<dbReference type="GO" id="GO:0004888">
    <property type="term" value="F:transmembrane signaling receptor activity"/>
    <property type="evidence" value="ECO:0007669"/>
    <property type="project" value="InterPro"/>
</dbReference>
<dbReference type="Proteomes" id="UP001152747">
    <property type="component" value="Unassembled WGS sequence"/>
</dbReference>
<protein>
    <recommendedName>
        <fullName evidence="6">Serpentine receptor class gamma</fullName>
    </recommendedName>
</protein>
<name>A0A9P1ITN7_9PELO</name>
<feature type="transmembrane region" description="Helical" evidence="6">
    <location>
        <begin position="6"/>
        <end position="25"/>
    </location>
</feature>
<keyword evidence="5 6" id="KW-0472">Membrane</keyword>
<organism evidence="7 8">
    <name type="scientific">Caenorhabditis angaria</name>
    <dbReference type="NCBI Taxonomy" id="860376"/>
    <lineage>
        <taxon>Eukaryota</taxon>
        <taxon>Metazoa</taxon>
        <taxon>Ecdysozoa</taxon>
        <taxon>Nematoda</taxon>
        <taxon>Chromadorea</taxon>
        <taxon>Rhabditida</taxon>
        <taxon>Rhabditina</taxon>
        <taxon>Rhabditomorpha</taxon>
        <taxon>Rhabditoidea</taxon>
        <taxon>Rhabditidae</taxon>
        <taxon>Peloderinae</taxon>
        <taxon>Caenorhabditis</taxon>
    </lineage>
</organism>
<evidence type="ECO:0000256" key="6">
    <source>
        <dbReference type="RuleBase" id="RU280813"/>
    </source>
</evidence>
<evidence type="ECO:0000256" key="3">
    <source>
        <dbReference type="ARBA" id="ARBA00022692"/>
    </source>
</evidence>
<dbReference type="EMBL" id="CANHGI010000005">
    <property type="protein sequence ID" value="CAI5451035.1"/>
    <property type="molecule type" value="Genomic_DNA"/>
</dbReference>
<dbReference type="PANTHER" id="PTHR31552:SF14">
    <property type="entry name" value="SERPENTINE RECEPTOR CLASS GAMMA-33"/>
    <property type="match status" value="1"/>
</dbReference>
<dbReference type="PRINTS" id="PR00698">
    <property type="entry name" value="TMPROTEINSRG"/>
</dbReference>
<feature type="transmembrane region" description="Helical" evidence="6">
    <location>
        <begin position="257"/>
        <end position="277"/>
    </location>
</feature>
<evidence type="ECO:0000313" key="8">
    <source>
        <dbReference type="Proteomes" id="UP001152747"/>
    </source>
</evidence>
<evidence type="ECO:0000256" key="5">
    <source>
        <dbReference type="ARBA" id="ARBA00023136"/>
    </source>
</evidence>
<dbReference type="GO" id="GO:0016020">
    <property type="term" value="C:membrane"/>
    <property type="evidence" value="ECO:0007669"/>
    <property type="project" value="UniProtKB-SubCell"/>
</dbReference>